<dbReference type="Proteomes" id="UP001358614">
    <property type="component" value="Chromosome 1"/>
</dbReference>
<dbReference type="EMBL" id="CP144089">
    <property type="protein sequence ID" value="WWD06684.1"/>
    <property type="molecule type" value="Genomic_DNA"/>
</dbReference>
<dbReference type="RefSeq" id="XP_066084651.1">
    <property type="nucleotide sequence ID" value="XM_066228554.1"/>
</dbReference>
<evidence type="ECO:0000256" key="1">
    <source>
        <dbReference type="SAM" id="MobiDB-lite"/>
    </source>
</evidence>
<dbReference type="GeneID" id="91103579"/>
<feature type="region of interest" description="Disordered" evidence="1">
    <location>
        <begin position="191"/>
        <end position="269"/>
    </location>
</feature>
<organism evidence="2 3">
    <name type="scientific">Kwoniella europaea PYCC6329</name>
    <dbReference type="NCBI Taxonomy" id="1423913"/>
    <lineage>
        <taxon>Eukaryota</taxon>
        <taxon>Fungi</taxon>
        <taxon>Dikarya</taxon>
        <taxon>Basidiomycota</taxon>
        <taxon>Agaricomycotina</taxon>
        <taxon>Tremellomycetes</taxon>
        <taxon>Tremellales</taxon>
        <taxon>Cryptococcaceae</taxon>
        <taxon>Kwoniella</taxon>
    </lineage>
</organism>
<feature type="region of interest" description="Disordered" evidence="1">
    <location>
        <begin position="450"/>
        <end position="777"/>
    </location>
</feature>
<feature type="region of interest" description="Disordered" evidence="1">
    <location>
        <begin position="817"/>
        <end position="866"/>
    </location>
</feature>
<proteinExistence type="predicted"/>
<feature type="compositionally biased region" description="Basic and acidic residues" evidence="1">
    <location>
        <begin position="547"/>
        <end position="564"/>
    </location>
</feature>
<feature type="region of interest" description="Disordered" evidence="1">
    <location>
        <begin position="59"/>
        <end position="80"/>
    </location>
</feature>
<feature type="compositionally biased region" description="Polar residues" evidence="1">
    <location>
        <begin position="136"/>
        <end position="146"/>
    </location>
</feature>
<reference evidence="2 3" key="1">
    <citation type="submission" date="2024-01" db="EMBL/GenBank/DDBJ databases">
        <title>Comparative genomics of Cryptococcus and Kwoniella reveals pathogenesis evolution and contrasting modes of karyotype evolution via chromosome fusion or intercentromeric recombination.</title>
        <authorList>
            <person name="Coelho M.A."/>
            <person name="David-Palma M."/>
            <person name="Shea T."/>
            <person name="Bowers K."/>
            <person name="McGinley-Smith S."/>
            <person name="Mohammad A.W."/>
            <person name="Gnirke A."/>
            <person name="Yurkov A.M."/>
            <person name="Nowrousian M."/>
            <person name="Sun S."/>
            <person name="Cuomo C.A."/>
            <person name="Heitman J."/>
        </authorList>
    </citation>
    <scope>NUCLEOTIDE SEQUENCE [LARGE SCALE GENOMIC DNA]</scope>
    <source>
        <strain evidence="2 3">PYCC6329</strain>
    </source>
</reference>
<feature type="compositionally biased region" description="Basic residues" evidence="1">
    <location>
        <begin position="565"/>
        <end position="578"/>
    </location>
</feature>
<sequence length="923" mass="99332">MADEILRNSAALNALKRHQLVSLSKRYGLKASGKNVEMIQRLEDYAINHASDLDFYIPSPAPTPGPNILSGPPSSEPPTPLASHTFQPFNNLNARAPTPLNHKDSMMSVQSRASDAWEMLSDSGASLISPKKQGGMTKSTSCSSWKSANNGEAMSEFGGHHNEKISSTSSMKALATSLTRRGSQILLGRSTSATSHLSQAAEPEPKPQPESKPGPVEEVVESLPPSPASTVGVPRRHSRITLLERPSTVRLCSPTPTSPKIDPQSDREDEELPFFGKVKNIHNLKERRSMAPIRSSIGSTTALSQNGLSRKSMPAFSGTTSASVPSIYPPLPVIPPQFMKATSPPVQTVPGSFPPLPPTPSRMVFGSPTDAGVSNHQFSEAAQAILKEMNSKLPGGVVFGEELLKGRKAEVGKLVHVNKELGTGGWGLSSSTGSSDRYADAHQKEFAKMRSISKTSLAPKPSASRQLSSSSVDKLSTAPAVQAKRKHELTTSTSSTHLIPSAPNGAPLTATSSNEEGRHAKRSRLSNGPNYLGSLREAGKSIANLLGEEKGKSTADMMKVMRERRDKRRSSLLRKKAGRGLSSRFGFLRNKRSSALPPAMPTAPAILSPPIPAPTMPRKTSVYAPRDPPHGKIPFDLEASLARNPTATRRRSTDLTNVIKPHPEVLEDIRSPTEHAIPKPQKDRGRSTSAQTVLSQSSSQAPRRARIPDFAPPGGMHKAASGSTNTLGLPKSSSVSSSLAMSKKASQAEIIRNARPAPPPPSTFETARVGGTSTRPVSINRSSTLYLPTASSLARMQATIKPNPDRPLPMLPPHHQPSTPRMNSTVQPFGSAQSRDNQSFTSNFNLSKPTTLKPKTSHGAIGKSQSTAAARIRARQSGVSAVKSKSNLREEMEVKRKRSEIKARIERREEERELREMLGDVRR</sequence>
<dbReference type="AlphaFoldDB" id="A0AAX4KKY3"/>
<protein>
    <recommendedName>
        <fullName evidence="4">SAP domain-containing protein</fullName>
    </recommendedName>
</protein>
<gene>
    <name evidence="2" type="ORF">V865_004778</name>
</gene>
<dbReference type="KEGG" id="ker:91103579"/>
<evidence type="ECO:0008006" key="4">
    <source>
        <dbReference type="Google" id="ProtNLM"/>
    </source>
</evidence>
<name>A0AAX4KKY3_9TREE</name>
<feature type="compositionally biased region" description="Low complexity" evidence="1">
    <location>
        <begin position="731"/>
        <end position="748"/>
    </location>
</feature>
<feature type="compositionally biased region" description="Polar residues" evidence="1">
    <location>
        <begin position="817"/>
        <end position="854"/>
    </location>
</feature>
<accession>A0AAX4KKY3</accession>
<evidence type="ECO:0000313" key="2">
    <source>
        <dbReference type="EMBL" id="WWD06684.1"/>
    </source>
</evidence>
<feature type="region of interest" description="Disordered" evidence="1">
    <location>
        <begin position="127"/>
        <end position="146"/>
    </location>
</feature>
<feature type="compositionally biased region" description="Basic and acidic residues" evidence="1">
    <location>
        <begin position="661"/>
        <end position="686"/>
    </location>
</feature>
<evidence type="ECO:0000313" key="3">
    <source>
        <dbReference type="Proteomes" id="UP001358614"/>
    </source>
</evidence>
<feature type="compositionally biased region" description="Polar residues" evidence="1">
    <location>
        <begin position="463"/>
        <end position="474"/>
    </location>
</feature>
<keyword evidence="3" id="KW-1185">Reference proteome</keyword>